<dbReference type="AlphaFoldDB" id="A0A8H5Z907"/>
<feature type="chain" id="PRO_5034687865" evidence="1">
    <location>
        <begin position="19"/>
        <end position="69"/>
    </location>
</feature>
<proteinExistence type="predicted"/>
<protein>
    <submittedName>
        <fullName evidence="2">Uncharacterized protein</fullName>
    </submittedName>
</protein>
<evidence type="ECO:0000256" key="1">
    <source>
        <dbReference type="SAM" id="SignalP"/>
    </source>
</evidence>
<name>A0A8H5Z907_COCSA</name>
<gene>
    <name evidence="2" type="ORF">GGP41_001176</name>
</gene>
<evidence type="ECO:0000313" key="2">
    <source>
        <dbReference type="EMBL" id="KAF5845035.1"/>
    </source>
</evidence>
<organism evidence="2 3">
    <name type="scientific">Cochliobolus sativus</name>
    <name type="common">Common root rot and spot blotch fungus</name>
    <name type="synonym">Bipolaris sorokiniana</name>
    <dbReference type="NCBI Taxonomy" id="45130"/>
    <lineage>
        <taxon>Eukaryota</taxon>
        <taxon>Fungi</taxon>
        <taxon>Dikarya</taxon>
        <taxon>Ascomycota</taxon>
        <taxon>Pezizomycotina</taxon>
        <taxon>Dothideomycetes</taxon>
        <taxon>Pleosporomycetidae</taxon>
        <taxon>Pleosporales</taxon>
        <taxon>Pleosporineae</taxon>
        <taxon>Pleosporaceae</taxon>
        <taxon>Bipolaris</taxon>
    </lineage>
</organism>
<keyword evidence="1" id="KW-0732">Signal</keyword>
<dbReference type="EMBL" id="WNKQ01000020">
    <property type="protein sequence ID" value="KAF5845035.1"/>
    <property type="molecule type" value="Genomic_DNA"/>
</dbReference>
<accession>A0A8H5Z907</accession>
<dbReference type="Proteomes" id="UP000624244">
    <property type="component" value="Unassembled WGS sequence"/>
</dbReference>
<comment type="caution">
    <text evidence="2">The sequence shown here is derived from an EMBL/GenBank/DDBJ whole genome shotgun (WGS) entry which is preliminary data.</text>
</comment>
<evidence type="ECO:0000313" key="3">
    <source>
        <dbReference type="Proteomes" id="UP000624244"/>
    </source>
</evidence>
<sequence>MNSFLLLTSLILASSVQARPAGNTPAPLPSSMTLDPVPGALPEDLPKVLPERRQVDLCTMFPIACPGTK</sequence>
<feature type="signal peptide" evidence="1">
    <location>
        <begin position="1"/>
        <end position="18"/>
    </location>
</feature>
<reference evidence="2" key="1">
    <citation type="submission" date="2019-11" db="EMBL/GenBank/DDBJ databases">
        <title>Bipolaris sorokiniana Genome sequencing.</title>
        <authorList>
            <person name="Wang H."/>
        </authorList>
    </citation>
    <scope>NUCLEOTIDE SEQUENCE</scope>
</reference>